<evidence type="ECO:0000256" key="1">
    <source>
        <dbReference type="SAM" id="MobiDB-lite"/>
    </source>
</evidence>
<keyword evidence="3" id="KW-0282">Flagellum</keyword>
<feature type="compositionally biased region" description="Low complexity" evidence="1">
    <location>
        <begin position="1"/>
        <end position="35"/>
    </location>
</feature>
<feature type="domain" description="Flagellar hook-length control protein-like C-terminal" evidence="2">
    <location>
        <begin position="382"/>
        <end position="442"/>
    </location>
</feature>
<feature type="compositionally biased region" description="Low complexity" evidence="1">
    <location>
        <begin position="267"/>
        <end position="279"/>
    </location>
</feature>
<dbReference type="Pfam" id="PF02120">
    <property type="entry name" value="Flg_hook"/>
    <property type="match status" value="1"/>
</dbReference>
<feature type="region of interest" description="Disordered" evidence="1">
    <location>
        <begin position="449"/>
        <end position="487"/>
    </location>
</feature>
<gene>
    <name evidence="3" type="ORF">ACFFGY_10780</name>
</gene>
<evidence type="ECO:0000259" key="2">
    <source>
        <dbReference type="Pfam" id="PF02120"/>
    </source>
</evidence>
<accession>A0ABV6JTW6</accession>
<proteinExistence type="predicted"/>
<feature type="compositionally biased region" description="Polar residues" evidence="1">
    <location>
        <begin position="36"/>
        <end position="46"/>
    </location>
</feature>
<feature type="compositionally biased region" description="Low complexity" evidence="1">
    <location>
        <begin position="94"/>
        <end position="127"/>
    </location>
</feature>
<dbReference type="InterPro" id="IPR038610">
    <property type="entry name" value="FliK-like_C_sf"/>
</dbReference>
<feature type="compositionally biased region" description="Gly residues" evidence="1">
    <location>
        <begin position="451"/>
        <end position="465"/>
    </location>
</feature>
<dbReference type="Proteomes" id="UP001589865">
    <property type="component" value="Unassembled WGS sequence"/>
</dbReference>
<name>A0ABV6JTW6_9PROT</name>
<keyword evidence="4" id="KW-1185">Reference proteome</keyword>
<keyword evidence="3" id="KW-0969">Cilium</keyword>
<feature type="region of interest" description="Disordered" evidence="1">
    <location>
        <begin position="1"/>
        <end position="165"/>
    </location>
</feature>
<evidence type="ECO:0000313" key="4">
    <source>
        <dbReference type="Proteomes" id="UP001589865"/>
    </source>
</evidence>
<organism evidence="3 4">
    <name type="scientific">Roseomonas elaeocarpi</name>
    <dbReference type="NCBI Taxonomy" id="907779"/>
    <lineage>
        <taxon>Bacteria</taxon>
        <taxon>Pseudomonadati</taxon>
        <taxon>Pseudomonadota</taxon>
        <taxon>Alphaproteobacteria</taxon>
        <taxon>Acetobacterales</taxon>
        <taxon>Roseomonadaceae</taxon>
        <taxon>Roseomonas</taxon>
    </lineage>
</organism>
<evidence type="ECO:0000313" key="3">
    <source>
        <dbReference type="EMBL" id="MFC0408737.1"/>
    </source>
</evidence>
<dbReference type="RefSeq" id="WP_377044492.1">
    <property type="nucleotide sequence ID" value="NZ_JBHLUN010000007.1"/>
</dbReference>
<protein>
    <submittedName>
        <fullName evidence="3">Flagellar hook-length control protein FliK</fullName>
    </submittedName>
</protein>
<dbReference type="InterPro" id="IPR021136">
    <property type="entry name" value="Flagellar_hook_control-like_C"/>
</dbReference>
<reference evidence="3 4" key="1">
    <citation type="submission" date="2024-09" db="EMBL/GenBank/DDBJ databases">
        <authorList>
            <person name="Sun Q."/>
            <person name="Mori K."/>
        </authorList>
    </citation>
    <scope>NUCLEOTIDE SEQUENCE [LARGE SCALE GENOMIC DNA]</scope>
    <source>
        <strain evidence="3 4">TBRC 5777</strain>
    </source>
</reference>
<comment type="caution">
    <text evidence="3">The sequence shown here is derived from an EMBL/GenBank/DDBJ whole genome shotgun (WGS) entry which is preliminary data.</text>
</comment>
<keyword evidence="3" id="KW-0966">Cell projection</keyword>
<feature type="region of interest" description="Disordered" evidence="1">
    <location>
        <begin position="256"/>
        <end position="292"/>
    </location>
</feature>
<sequence>MPDPIAAAATARTPPAATPAAAAGSTPGSTGGRATSFANLLATAQRQGDVAGGAEAPAPTALARSGTAAEPAPGPDAGSVALAPEIAGQEEFQPPAATVPPDAAALTPDAAAGTAPALPAAKGGPATVGDGEEDGSEQAAAVDQASSPTAEGPVGPATDMPAPVPLVAVPAGAPAAARTGTAAGVAGEAPSTAAPAAARQALSGRGAAAVAAGGRDGKAEGAATAGTGAAPGKAAGSVVEGAEAVMAPVTAAQAAAGDGAAEDGEAAPEASAAQAPGEPFASPARSGDQAVAAATPELRATVPASHAAAEAPAAAALPASATSTGMAPATLPFAVPAATPGFAAAAPLEAQAAPVRTAPPPSAAAQVSGVAIGLSFGASGGSGVEVVLEPAELGRVHITIHREGEQASLHLAAERPETLALLQRDSGELNRALSAAGVVPEGGLSMDFSLSGGGGGAAGEGGGTGRQSPPWRGASDRGATPAAANTDAPLRSLRSLLDIAI</sequence>
<dbReference type="Gene3D" id="3.30.750.140">
    <property type="match status" value="1"/>
</dbReference>
<dbReference type="CDD" id="cd17470">
    <property type="entry name" value="T3SS_Flik_C"/>
    <property type="match status" value="1"/>
</dbReference>
<dbReference type="EMBL" id="JBHLUN010000007">
    <property type="protein sequence ID" value="MFC0408737.1"/>
    <property type="molecule type" value="Genomic_DNA"/>
</dbReference>